<proteinExistence type="predicted"/>
<dbReference type="EMBL" id="JBEFKJ010000011">
    <property type="protein sequence ID" value="KAL2043546.1"/>
    <property type="molecule type" value="Genomic_DNA"/>
</dbReference>
<name>A0ABR4AFB7_9LECA</name>
<protein>
    <submittedName>
        <fullName evidence="1">Uncharacterized protein</fullName>
    </submittedName>
</protein>
<evidence type="ECO:0000313" key="1">
    <source>
        <dbReference type="EMBL" id="KAL2043546.1"/>
    </source>
</evidence>
<dbReference type="Proteomes" id="UP001590950">
    <property type="component" value="Unassembled WGS sequence"/>
</dbReference>
<sequence>MNAYTILCQMSGEWGVNGSLIHFPVYGHYIPWPYLLDSGEPGNSTTYYQNIGVASLASISAVGGRAIIPSPNPRPENYRASTNEGPPGHINLSQTYVTNIASPCGTASYTV</sequence>
<gene>
    <name evidence="1" type="ORF">N7G274_003853</name>
</gene>
<evidence type="ECO:0000313" key="2">
    <source>
        <dbReference type="Proteomes" id="UP001590950"/>
    </source>
</evidence>
<organism evidence="1 2">
    <name type="scientific">Stereocaulon virgatum</name>
    <dbReference type="NCBI Taxonomy" id="373712"/>
    <lineage>
        <taxon>Eukaryota</taxon>
        <taxon>Fungi</taxon>
        <taxon>Dikarya</taxon>
        <taxon>Ascomycota</taxon>
        <taxon>Pezizomycotina</taxon>
        <taxon>Lecanoromycetes</taxon>
        <taxon>OSLEUM clade</taxon>
        <taxon>Lecanoromycetidae</taxon>
        <taxon>Lecanorales</taxon>
        <taxon>Lecanorineae</taxon>
        <taxon>Stereocaulaceae</taxon>
        <taxon>Stereocaulon</taxon>
    </lineage>
</organism>
<reference evidence="1 2" key="1">
    <citation type="submission" date="2024-09" db="EMBL/GenBank/DDBJ databases">
        <title>Rethinking Asexuality: The Enigmatic Case of Functional Sexual Genes in Lepraria (Stereocaulaceae).</title>
        <authorList>
            <person name="Doellman M."/>
            <person name="Sun Y."/>
            <person name="Barcenas-Pena A."/>
            <person name="Lumbsch H.T."/>
            <person name="Grewe F."/>
        </authorList>
    </citation>
    <scope>NUCLEOTIDE SEQUENCE [LARGE SCALE GENOMIC DNA]</scope>
    <source>
        <strain evidence="1 2">Mercado 3170</strain>
    </source>
</reference>
<keyword evidence="2" id="KW-1185">Reference proteome</keyword>
<accession>A0ABR4AFB7</accession>
<comment type="caution">
    <text evidence="1">The sequence shown here is derived from an EMBL/GenBank/DDBJ whole genome shotgun (WGS) entry which is preliminary data.</text>
</comment>